<protein>
    <submittedName>
        <fullName evidence="1">Uncharacterized protein</fullName>
    </submittedName>
</protein>
<feature type="non-terminal residue" evidence="1">
    <location>
        <position position="30"/>
    </location>
</feature>
<dbReference type="AlphaFoldDB" id="X1MV01"/>
<name>X1MV01_9ZZZZ</name>
<reference evidence="1" key="1">
    <citation type="journal article" date="2014" name="Front. Microbiol.">
        <title>High frequency of phylogenetically diverse reductive dehalogenase-homologous genes in deep subseafloor sedimentary metagenomes.</title>
        <authorList>
            <person name="Kawai M."/>
            <person name="Futagami T."/>
            <person name="Toyoda A."/>
            <person name="Takaki Y."/>
            <person name="Nishi S."/>
            <person name="Hori S."/>
            <person name="Arai W."/>
            <person name="Tsubouchi T."/>
            <person name="Morono Y."/>
            <person name="Uchiyama I."/>
            <person name="Ito T."/>
            <person name="Fujiyama A."/>
            <person name="Inagaki F."/>
            <person name="Takami H."/>
        </authorList>
    </citation>
    <scope>NUCLEOTIDE SEQUENCE</scope>
    <source>
        <strain evidence="1">Expedition CK06-06</strain>
    </source>
</reference>
<dbReference type="EMBL" id="BARV01012979">
    <property type="protein sequence ID" value="GAI10209.1"/>
    <property type="molecule type" value="Genomic_DNA"/>
</dbReference>
<accession>X1MV01</accession>
<comment type="caution">
    <text evidence="1">The sequence shown here is derived from an EMBL/GenBank/DDBJ whole genome shotgun (WGS) entry which is preliminary data.</text>
</comment>
<evidence type="ECO:0000313" key="1">
    <source>
        <dbReference type="EMBL" id="GAI10209.1"/>
    </source>
</evidence>
<sequence>MENLSFPDLDAKTQKSILFFAFTSLRKNDL</sequence>
<gene>
    <name evidence="1" type="ORF">S06H3_23741</name>
</gene>
<proteinExistence type="predicted"/>
<organism evidence="1">
    <name type="scientific">marine sediment metagenome</name>
    <dbReference type="NCBI Taxonomy" id="412755"/>
    <lineage>
        <taxon>unclassified sequences</taxon>
        <taxon>metagenomes</taxon>
        <taxon>ecological metagenomes</taxon>
    </lineage>
</organism>